<evidence type="ECO:0000256" key="13">
    <source>
        <dbReference type="SAM" id="SignalP"/>
    </source>
</evidence>
<dbReference type="RefSeq" id="XP_027267423.1">
    <property type="nucleotide sequence ID" value="XM_027411622.1"/>
</dbReference>
<keyword evidence="6 12" id="KW-1133">Transmembrane helix</keyword>
<reference evidence="15" key="2">
    <citation type="journal article" date="2020" name="Biotechnol. Bioeng.">
        <title>Chromosome-scale scaffolds for the Chinese hamster reference genome assembly to facilitate the study of the CHO epigenome.</title>
        <authorList>
            <person name="Hilliard W."/>
            <person name="MacDonald M."/>
            <person name="Lee K.H."/>
        </authorList>
    </citation>
    <scope>NUCLEOTIDE SEQUENCE [LARGE SCALE GENOMIC DNA]</scope>
    <source>
        <strain evidence="15">17A/GY</strain>
    </source>
</reference>
<evidence type="ECO:0000313" key="16">
    <source>
        <dbReference type="RefSeq" id="XP_027267423.1"/>
    </source>
</evidence>
<dbReference type="GO" id="GO:0005886">
    <property type="term" value="C:plasma membrane"/>
    <property type="evidence" value="ECO:0007669"/>
    <property type="project" value="UniProtKB-SubCell"/>
</dbReference>
<dbReference type="AlphaFoldDB" id="A0A9J7JK65"/>
<dbReference type="InterPro" id="IPR038550">
    <property type="entry name" value="GPCR_3_9-Cys_sf"/>
</dbReference>
<dbReference type="SUPFAM" id="SSF53822">
    <property type="entry name" value="Periplasmic binding protein-like I"/>
    <property type="match status" value="1"/>
</dbReference>
<feature type="transmembrane region" description="Helical" evidence="12">
    <location>
        <begin position="589"/>
        <end position="614"/>
    </location>
</feature>
<evidence type="ECO:0000256" key="7">
    <source>
        <dbReference type="ARBA" id="ARBA00023040"/>
    </source>
</evidence>
<gene>
    <name evidence="16" type="primary">LOC100763896</name>
</gene>
<evidence type="ECO:0000256" key="3">
    <source>
        <dbReference type="ARBA" id="ARBA00022475"/>
    </source>
</evidence>
<sequence>MFSWSFIPWILQIPNLVCAFGNSECYFRIKDFSHDGNVMIGAFFPLYYYYTNKKIPHKNLPNHYEDLYLQYKFKNYQFVLALVFAIEEINRNPHLLPNTSLGFDLHNIPFSEKNTLMNAFIWLTGVNGDIVNYNCKLEQKSAAALTGTSFAISAHMGTLLQLYKIPQLTFGPFDSILGDRAQFTSLYQMAPKDTYLPRGIVSLMLHFKWSWVGLLLTDDHRGMQILSDLKEEMKKNRVCVAFVELISGTWNSFSHKFWKSLGKIEDSSANVIIIFGDTDSLQGLMKNIGQKLTTWKVWIMNSQWDVTNHNDYFMLDSFHGSLTFSHHYEEMVDFSNFIQTVHPSKYPEDTYLPKLWHLFFKCPFSKINCKLLDNCQPNASLDLLPKQNFDTAMSEESYYIYNAVYSVAHSLHKLILKHIQLQQSENGEENIFLPWQLHPFLQNNYMNNHVGSHMVMDMNSKLDSKYDIINFWNFPKGMGLKVKVGSFSPYAPHGQELSLSNHLIQWPARFTEIPKSVCYKLCEPGFRRTVIQGKAACCFDCISCPDNEISNDTADMDHCVKCPESHYANTERNHCLQKTVTFLHFEDPLGMALSSTALCFSAITATVLGIFVKHRDTPIVKANNRALSYILLITLIICFLSSLLFIGQPNTATCILQQTTFGIVFTVALSTVLAKALTVVIAFKVTFPGKWMRWLMISRATNYIIPIFTLLQIILCGIWLGTSPPFVDQDSHAQHGHIIILCNKGSAIAFHCVLGYLCSLAIGSYIMAFLSRNLPDKFNEAKFLTFSMLVFFSVWVTFLPVYHSTKGTIMVAMEIFSILSSSAALLGFIFAPKCYIIFLKPDKNVLHGIRDNSHRGRNYLN</sequence>
<keyword evidence="9 16" id="KW-0675">Receptor</keyword>
<feature type="transmembrane region" description="Helical" evidence="12">
    <location>
        <begin position="626"/>
        <end position="647"/>
    </location>
</feature>
<dbReference type="PROSITE" id="PS50259">
    <property type="entry name" value="G_PROTEIN_RECEP_F3_4"/>
    <property type="match status" value="1"/>
</dbReference>
<keyword evidence="8 12" id="KW-0472">Membrane</keyword>
<dbReference type="GO" id="GO:0004930">
    <property type="term" value="F:G protein-coupled receptor activity"/>
    <property type="evidence" value="ECO:0007669"/>
    <property type="project" value="UniProtKB-KW"/>
</dbReference>
<keyword evidence="10" id="KW-0325">Glycoprotein</keyword>
<dbReference type="FunFam" id="3.40.50.2300:FF:000024">
    <property type="entry name" value="Vomeronasal 2, receptor 73"/>
    <property type="match status" value="1"/>
</dbReference>
<dbReference type="Pfam" id="PF00003">
    <property type="entry name" value="7tm_3"/>
    <property type="match status" value="1"/>
</dbReference>
<dbReference type="InterPro" id="IPR017978">
    <property type="entry name" value="GPCR_3_C"/>
</dbReference>
<dbReference type="InterPro" id="IPR004073">
    <property type="entry name" value="GPCR_3_vmron_rcpt_2"/>
</dbReference>
<feature type="transmembrane region" description="Helical" evidence="12">
    <location>
        <begin position="748"/>
        <end position="771"/>
    </location>
</feature>
<dbReference type="CDD" id="cd15283">
    <property type="entry name" value="7tmC_V2R_pheromone"/>
    <property type="match status" value="1"/>
</dbReference>
<accession>A0A9J7JK65</accession>
<keyword evidence="7" id="KW-0297">G-protein coupled receptor</keyword>
<evidence type="ECO:0000313" key="15">
    <source>
        <dbReference type="Proteomes" id="UP001108280"/>
    </source>
</evidence>
<evidence type="ECO:0000259" key="14">
    <source>
        <dbReference type="PROSITE" id="PS50259"/>
    </source>
</evidence>
<dbReference type="PRINTS" id="PR00248">
    <property type="entry name" value="GPCRMGR"/>
</dbReference>
<dbReference type="OrthoDB" id="5984008at2759"/>
<feature type="transmembrane region" description="Helical" evidence="12">
    <location>
        <begin position="659"/>
        <end position="683"/>
    </location>
</feature>
<dbReference type="Gene3D" id="3.40.50.2300">
    <property type="match status" value="2"/>
</dbReference>
<dbReference type="PANTHER" id="PTHR24061">
    <property type="entry name" value="CALCIUM-SENSING RECEPTOR-RELATED"/>
    <property type="match status" value="1"/>
</dbReference>
<evidence type="ECO:0000256" key="11">
    <source>
        <dbReference type="ARBA" id="ARBA00023224"/>
    </source>
</evidence>
<evidence type="ECO:0000256" key="5">
    <source>
        <dbReference type="ARBA" id="ARBA00022729"/>
    </source>
</evidence>
<keyword evidence="3" id="KW-1003">Cell membrane</keyword>
<evidence type="ECO:0000256" key="1">
    <source>
        <dbReference type="ARBA" id="ARBA00004651"/>
    </source>
</evidence>
<dbReference type="InterPro" id="IPR011500">
    <property type="entry name" value="GPCR_3_9-Cys_dom"/>
</dbReference>
<feature type="transmembrane region" description="Helical" evidence="12">
    <location>
        <begin position="809"/>
        <end position="831"/>
    </location>
</feature>
<dbReference type="Gene3D" id="2.10.50.30">
    <property type="entry name" value="GPCR, family 3, nine cysteines domain"/>
    <property type="match status" value="1"/>
</dbReference>
<evidence type="ECO:0000256" key="4">
    <source>
        <dbReference type="ARBA" id="ARBA00022692"/>
    </source>
</evidence>
<organism evidence="15 16">
    <name type="scientific">Cricetulus griseus</name>
    <name type="common">Chinese hamster</name>
    <name type="synonym">Cricetulus barabensis griseus</name>
    <dbReference type="NCBI Taxonomy" id="10029"/>
    <lineage>
        <taxon>Eukaryota</taxon>
        <taxon>Metazoa</taxon>
        <taxon>Chordata</taxon>
        <taxon>Craniata</taxon>
        <taxon>Vertebrata</taxon>
        <taxon>Euteleostomi</taxon>
        <taxon>Mammalia</taxon>
        <taxon>Eutheria</taxon>
        <taxon>Euarchontoglires</taxon>
        <taxon>Glires</taxon>
        <taxon>Rodentia</taxon>
        <taxon>Myomorpha</taxon>
        <taxon>Muroidea</taxon>
        <taxon>Cricetidae</taxon>
        <taxon>Cricetinae</taxon>
        <taxon>Cricetulus</taxon>
    </lineage>
</organism>
<evidence type="ECO:0000256" key="8">
    <source>
        <dbReference type="ARBA" id="ARBA00023136"/>
    </source>
</evidence>
<feature type="chain" id="PRO_5039920220" evidence="13">
    <location>
        <begin position="20"/>
        <end position="861"/>
    </location>
</feature>
<proteinExistence type="inferred from homology"/>
<feature type="domain" description="G-protein coupled receptors family 3 profile" evidence="14">
    <location>
        <begin position="589"/>
        <end position="853"/>
    </location>
</feature>
<feature type="signal peptide" evidence="13">
    <location>
        <begin position="1"/>
        <end position="19"/>
    </location>
</feature>
<keyword evidence="11" id="KW-0807">Transducer</keyword>
<dbReference type="KEGG" id="cge:100763896"/>
<name>A0A9J7JK65_CRIGR</name>
<dbReference type="InterPro" id="IPR000337">
    <property type="entry name" value="GPCR_3"/>
</dbReference>
<protein>
    <submittedName>
        <fullName evidence="16">Vomeronasal type-2 receptor 116 isoform X2</fullName>
    </submittedName>
</protein>
<reference evidence="15" key="1">
    <citation type="journal article" date="2018" name="Biotechnol. Bioeng.">
        <title>A reference genome of the Chinese hamster based on a hybrid assembly strategy.</title>
        <authorList>
            <person name="Rupp O."/>
            <person name="MacDonald M.L."/>
            <person name="Li S."/>
            <person name="Dhiman H."/>
            <person name="Polson S."/>
            <person name="Griep S."/>
            <person name="Heffner K."/>
            <person name="Hernandez I."/>
            <person name="Brinkrolf K."/>
            <person name="Jadhav V."/>
            <person name="Samoudi M."/>
            <person name="Hao H."/>
            <person name="Kingham B."/>
            <person name="Goesmann A."/>
            <person name="Betenbaugh M.J."/>
            <person name="Lewis N.E."/>
            <person name="Borth N."/>
            <person name="Lee K.H."/>
        </authorList>
    </citation>
    <scope>NUCLEOTIDE SEQUENCE [LARGE SCALE GENOMIC DNA]</scope>
    <source>
        <strain evidence="15">17A/GY</strain>
    </source>
</reference>
<reference evidence="16" key="3">
    <citation type="submission" date="2025-08" db="UniProtKB">
        <authorList>
            <consortium name="RefSeq"/>
        </authorList>
    </citation>
    <scope>IDENTIFICATION</scope>
    <source>
        <strain evidence="16">17A/GY</strain>
        <tissue evidence="16">Liver</tissue>
    </source>
</reference>
<evidence type="ECO:0000256" key="6">
    <source>
        <dbReference type="ARBA" id="ARBA00022989"/>
    </source>
</evidence>
<evidence type="ECO:0000256" key="10">
    <source>
        <dbReference type="ARBA" id="ARBA00023180"/>
    </source>
</evidence>
<keyword evidence="5 13" id="KW-0732">Signal</keyword>
<dbReference type="Proteomes" id="UP001108280">
    <property type="component" value="Chromosome 4"/>
</dbReference>
<dbReference type="Pfam" id="PF07562">
    <property type="entry name" value="NCD3G"/>
    <property type="match status" value="1"/>
</dbReference>
<dbReference type="PRINTS" id="PR01535">
    <property type="entry name" value="VOMERONASL2R"/>
</dbReference>
<dbReference type="PANTHER" id="PTHR24061:SF567">
    <property type="entry name" value="VOMERONASAL 2, RECEPTOR 57-RELATED"/>
    <property type="match status" value="1"/>
</dbReference>
<dbReference type="FunFam" id="2.10.50.30:FF:000002">
    <property type="entry name" value="Vomeronasal 2 receptor, h1"/>
    <property type="match status" value="1"/>
</dbReference>
<feature type="transmembrane region" description="Helical" evidence="12">
    <location>
        <begin position="783"/>
        <end position="803"/>
    </location>
</feature>
<feature type="transmembrane region" description="Helical" evidence="12">
    <location>
        <begin position="703"/>
        <end position="721"/>
    </location>
</feature>
<dbReference type="FunFam" id="3.40.50.2300:FF:000123">
    <property type="entry name" value="Vomeronasal 2, receptor 105"/>
    <property type="match status" value="1"/>
</dbReference>
<keyword evidence="4 12" id="KW-0812">Transmembrane</keyword>
<evidence type="ECO:0000256" key="9">
    <source>
        <dbReference type="ARBA" id="ARBA00023170"/>
    </source>
</evidence>
<evidence type="ECO:0000256" key="12">
    <source>
        <dbReference type="SAM" id="Phobius"/>
    </source>
</evidence>
<evidence type="ECO:0000256" key="2">
    <source>
        <dbReference type="ARBA" id="ARBA00007242"/>
    </source>
</evidence>
<dbReference type="InterPro" id="IPR001828">
    <property type="entry name" value="ANF_lig-bd_rcpt"/>
</dbReference>
<dbReference type="CDD" id="cd06365">
    <property type="entry name" value="PBP1_pheromone_receptor"/>
    <property type="match status" value="1"/>
</dbReference>
<dbReference type="InterPro" id="IPR000068">
    <property type="entry name" value="GPCR_3_Ca_sens_rcpt-rel"/>
</dbReference>
<dbReference type="Pfam" id="PF01094">
    <property type="entry name" value="ANF_receptor"/>
    <property type="match status" value="1"/>
</dbReference>
<dbReference type="InterPro" id="IPR028082">
    <property type="entry name" value="Peripla_BP_I"/>
</dbReference>
<keyword evidence="15" id="KW-1185">Reference proteome</keyword>
<comment type="subcellular location">
    <subcellularLocation>
        <location evidence="1">Cell membrane</location>
        <topology evidence="1">Multi-pass membrane protein</topology>
    </subcellularLocation>
</comment>
<comment type="similarity">
    <text evidence="2">Belongs to the G-protein coupled receptor 3 family.</text>
</comment>
<dbReference type="GeneID" id="100763896"/>